<evidence type="ECO:0008006" key="5">
    <source>
        <dbReference type="Google" id="ProtNLM"/>
    </source>
</evidence>
<feature type="transmembrane region" description="Helical" evidence="2">
    <location>
        <begin position="130"/>
        <end position="157"/>
    </location>
</feature>
<dbReference type="EMBL" id="JALJOT010000004">
    <property type="protein sequence ID" value="KAK9915867.1"/>
    <property type="molecule type" value="Genomic_DNA"/>
</dbReference>
<feature type="region of interest" description="Disordered" evidence="1">
    <location>
        <begin position="228"/>
        <end position="257"/>
    </location>
</feature>
<keyword evidence="2" id="KW-0812">Transmembrane</keyword>
<dbReference type="Gene3D" id="3.40.50.2000">
    <property type="entry name" value="Glycogen Phosphorylase B"/>
    <property type="match status" value="2"/>
</dbReference>
<sequence length="1155" mass="127038">MGMNTALIWDRLLLASPEDIGVPRRGARSLSMEKNTPGTEGWSREQMRQQLKSISGGASDLQSLEDVLESEGSDHHPAEQLNQQSAEQLYQQQQSLRRLRSGLHRGRSLEGQEVFRTASHQRRVRRYERAYHAASTVVPWAPLITVFILALLSGFAVRLLLPVQQHDAAAVLRAAGAAASGSTVHRRRLNTLVSPPFRINPLAGQLPAPRGGQQDGQTAAPFFPVDTDGVAKHGTGAPAARGSSLGSDTRSSDANGGAVAGVLAPALEAANLGRRLAPGPGPRPAPSEADTAAAEVAIAAVAAPVAAAPARLPVRGEDGELLPLAAPLRVCLLTADFQGLPNAGPIATAYTLLAAALGTDTSLKVTLLGVSKDLEACGRMATTQHQLNSAVQYTCLQQSHFLPATVNTQPFEQLSHAVLNWLTDHQHDCDIVQVHEWSGVFKNLVMAAHFRRFRPGLRVVVNLFGGHYWRTQWMLPRPTDIMSLRLDNTERATVEMADIGISSTRYIASWLRQRSWALPDNRLAIPSMVPGAEYSPSERTQRPVWQLAFYAPLEETKGIKLFCEAVEQLPKTVLARPGFEVHIIGEEAKIDQKLSLPWLRERTAHWTWRTHILPSPTRQRAMSAVSQEGMLVVFPSPLENVPYTLAEVAVAGTPLLTFDVGGASELIDPKTHEDLFCGLPSVGNLVPCMRNALLRGYIAPPVLAPRIVAAQSQWLEWHHDFALNQLPGALTQDAALAAAADAMDNRAEVFTLNENETALQLYEHVCDERRCTDIGCEDPDVPATVLLLPHDFQLLDSAQLPELVKLLSVGELRGSSVGGLTFGAEVPEYKDRGRKVSYPSGPTWQIYEGKVEPWMMSDNCTDNVPVLIRRTTFCSAFAADARDFRSYNSWVLSLMLEQTGLHLGSYPAVPFRLANWTSHGHHCLLDKTPDRMLDIQVAANLLTDDYLMRSYQLTPEYRPLVDYHADLAPIQGNKGWRFGYSDALLDTTADFQQLQYFAHASGQLPDGRWTVSENASFPQIHSHILHPCVSSSQQQPLCGDFFAATSILRFDSFFTQKLVVVSLTIEVHPHCGDGVEFSVIYTDAKTGAAETLHAAEYRPQAAPLRQRLHFFLDWLRTGDTIDFVAWPKDNHDCDGTLILEAKIWDASEYKETTTF</sequence>
<gene>
    <name evidence="3" type="ORF">WJX75_005470</name>
</gene>
<dbReference type="SUPFAM" id="SSF53756">
    <property type="entry name" value="UDP-Glycosyltransferase/glycogen phosphorylase"/>
    <property type="match status" value="1"/>
</dbReference>
<reference evidence="3 4" key="1">
    <citation type="journal article" date="2024" name="Nat. Commun.">
        <title>Phylogenomics reveals the evolutionary origins of lichenization in chlorophyte algae.</title>
        <authorList>
            <person name="Puginier C."/>
            <person name="Libourel C."/>
            <person name="Otte J."/>
            <person name="Skaloud P."/>
            <person name="Haon M."/>
            <person name="Grisel S."/>
            <person name="Petersen M."/>
            <person name="Berrin J.G."/>
            <person name="Delaux P.M."/>
            <person name="Dal Grande F."/>
            <person name="Keller J."/>
        </authorList>
    </citation>
    <scope>NUCLEOTIDE SEQUENCE [LARGE SCALE GENOMIC DNA]</scope>
    <source>
        <strain evidence="3 4">SAG 216-7</strain>
    </source>
</reference>
<comment type="caution">
    <text evidence="3">The sequence shown here is derived from an EMBL/GenBank/DDBJ whole genome shotgun (WGS) entry which is preliminary data.</text>
</comment>
<dbReference type="CDD" id="cd03801">
    <property type="entry name" value="GT4_PimA-like"/>
    <property type="match status" value="1"/>
</dbReference>
<dbReference type="Pfam" id="PF13692">
    <property type="entry name" value="Glyco_trans_1_4"/>
    <property type="match status" value="1"/>
</dbReference>
<keyword evidence="2" id="KW-0472">Membrane</keyword>
<keyword evidence="4" id="KW-1185">Reference proteome</keyword>
<proteinExistence type="predicted"/>
<protein>
    <recommendedName>
        <fullName evidence="5">Glycosyl transferase family 1 domain-containing protein</fullName>
    </recommendedName>
</protein>
<evidence type="ECO:0000313" key="3">
    <source>
        <dbReference type="EMBL" id="KAK9915867.1"/>
    </source>
</evidence>
<organism evidence="3 4">
    <name type="scientific">Coccomyxa subellipsoidea</name>
    <dbReference type="NCBI Taxonomy" id="248742"/>
    <lineage>
        <taxon>Eukaryota</taxon>
        <taxon>Viridiplantae</taxon>
        <taxon>Chlorophyta</taxon>
        <taxon>core chlorophytes</taxon>
        <taxon>Trebouxiophyceae</taxon>
        <taxon>Trebouxiophyceae incertae sedis</taxon>
        <taxon>Coccomyxaceae</taxon>
        <taxon>Coccomyxa</taxon>
    </lineage>
</organism>
<accession>A0ABR2YW62</accession>
<evidence type="ECO:0000313" key="4">
    <source>
        <dbReference type="Proteomes" id="UP001491310"/>
    </source>
</evidence>
<evidence type="ECO:0000256" key="1">
    <source>
        <dbReference type="SAM" id="MobiDB-lite"/>
    </source>
</evidence>
<name>A0ABR2YW62_9CHLO</name>
<keyword evidence="2" id="KW-1133">Transmembrane helix</keyword>
<feature type="region of interest" description="Disordered" evidence="1">
    <location>
        <begin position="66"/>
        <end position="87"/>
    </location>
</feature>
<evidence type="ECO:0000256" key="2">
    <source>
        <dbReference type="SAM" id="Phobius"/>
    </source>
</evidence>
<dbReference type="Proteomes" id="UP001491310">
    <property type="component" value="Unassembled WGS sequence"/>
</dbReference>
<feature type="compositionally biased region" description="Polar residues" evidence="1">
    <location>
        <begin position="244"/>
        <end position="253"/>
    </location>
</feature>
<feature type="region of interest" description="Disordered" evidence="1">
    <location>
        <begin position="22"/>
        <end position="46"/>
    </location>
</feature>